<sequence length="387" mass="43385">MHSEFMYPDTVQTSEQMDHSDSAGTPGEHSLETTIEDFLESGNKSGNYRDALERVLTQWRHRLEQRSIETVDEIDKRTMATYAQYLSRRVDAGTSRNVDGGIAAATAWTYYDYVSAFLSYCVRWDYLEENPAQKGIALDELPPRPTKKSGDQQFWSAADRTALCRYVDDRAHQAVDERGTDAFEELRDRALVYVLAYSGVRGGEILADPRDDRRSGLRWQDVDLENNQLKILGKNQQFEEAQLPVQCHGPLERLEKALDPPTPAWPVFVTSHAPSLYGALPDEGDPSAGDPLELCRDYGVTPPSLSTNGGRSVLKRLCEDAKLDVDGDYLKPHGARRGVGEAVYRERGPAAAQRTLRHADPRTTSQMYAHIEASELAEDVGDVFENE</sequence>
<feature type="region of interest" description="Disordered" evidence="5">
    <location>
        <begin position="1"/>
        <end position="29"/>
    </location>
</feature>
<dbReference type="InterPro" id="IPR002104">
    <property type="entry name" value="Integrase_catalytic"/>
</dbReference>
<dbReference type="CDD" id="cd00397">
    <property type="entry name" value="DNA_BRE_C"/>
    <property type="match status" value="1"/>
</dbReference>
<evidence type="ECO:0000256" key="3">
    <source>
        <dbReference type="ARBA" id="ARBA00023172"/>
    </source>
</evidence>
<evidence type="ECO:0000313" key="9">
    <source>
        <dbReference type="Proteomes" id="UP000185936"/>
    </source>
</evidence>
<dbReference type="EMBL" id="FTNR01000013">
    <property type="protein sequence ID" value="SIS13127.1"/>
    <property type="molecule type" value="Genomic_DNA"/>
</dbReference>
<dbReference type="InterPro" id="IPR050090">
    <property type="entry name" value="Tyrosine_recombinase_XerCD"/>
</dbReference>
<feature type="domain" description="Tyr recombinase" evidence="6">
    <location>
        <begin position="140"/>
        <end position="382"/>
    </location>
</feature>
<evidence type="ECO:0000256" key="5">
    <source>
        <dbReference type="SAM" id="MobiDB-lite"/>
    </source>
</evidence>
<gene>
    <name evidence="8" type="ORF">SAMN05421752_1131</name>
</gene>
<keyword evidence="2 4" id="KW-0238">DNA-binding</keyword>
<dbReference type="GO" id="GO:0006310">
    <property type="term" value="P:DNA recombination"/>
    <property type="evidence" value="ECO:0007669"/>
    <property type="project" value="UniProtKB-KW"/>
</dbReference>
<name>A0A1N7GKM1_9EURY</name>
<dbReference type="Proteomes" id="UP000185936">
    <property type="component" value="Unassembled WGS sequence"/>
</dbReference>
<keyword evidence="3" id="KW-0233">DNA recombination</keyword>
<dbReference type="SUPFAM" id="SSF56349">
    <property type="entry name" value="DNA breaking-rejoining enzymes"/>
    <property type="match status" value="1"/>
</dbReference>
<evidence type="ECO:0000256" key="2">
    <source>
        <dbReference type="ARBA" id="ARBA00023125"/>
    </source>
</evidence>
<feature type="domain" description="Core-binding (CB)" evidence="7">
    <location>
        <begin position="29"/>
        <end position="122"/>
    </location>
</feature>
<evidence type="ECO:0000256" key="1">
    <source>
        <dbReference type="ARBA" id="ARBA00022908"/>
    </source>
</evidence>
<proteinExistence type="predicted"/>
<dbReference type="AlphaFoldDB" id="A0A1N7GKM1"/>
<dbReference type="GO" id="GO:0015074">
    <property type="term" value="P:DNA integration"/>
    <property type="evidence" value="ECO:0007669"/>
    <property type="project" value="UniProtKB-KW"/>
</dbReference>
<organism evidence="8 9">
    <name type="scientific">Natronorubrum thiooxidans</name>
    <dbReference type="NCBI Taxonomy" id="308853"/>
    <lineage>
        <taxon>Archaea</taxon>
        <taxon>Methanobacteriati</taxon>
        <taxon>Methanobacteriota</taxon>
        <taxon>Stenosarchaea group</taxon>
        <taxon>Halobacteria</taxon>
        <taxon>Halobacteriales</taxon>
        <taxon>Natrialbaceae</taxon>
        <taxon>Natronorubrum</taxon>
    </lineage>
</organism>
<keyword evidence="1" id="KW-0229">DNA integration</keyword>
<dbReference type="InterPro" id="IPR013762">
    <property type="entry name" value="Integrase-like_cat_sf"/>
</dbReference>
<dbReference type="PANTHER" id="PTHR30349:SF41">
    <property type="entry name" value="INTEGRASE_RECOMBINASE PROTEIN MJ0367-RELATED"/>
    <property type="match status" value="1"/>
</dbReference>
<protein>
    <submittedName>
        <fullName evidence="8">Site-specific recombinase XerD</fullName>
    </submittedName>
</protein>
<evidence type="ECO:0000259" key="6">
    <source>
        <dbReference type="PROSITE" id="PS51898"/>
    </source>
</evidence>
<evidence type="ECO:0000259" key="7">
    <source>
        <dbReference type="PROSITE" id="PS51900"/>
    </source>
</evidence>
<evidence type="ECO:0000313" key="8">
    <source>
        <dbReference type="EMBL" id="SIS13127.1"/>
    </source>
</evidence>
<dbReference type="PROSITE" id="PS51898">
    <property type="entry name" value="TYR_RECOMBINASE"/>
    <property type="match status" value="1"/>
</dbReference>
<evidence type="ECO:0000256" key="4">
    <source>
        <dbReference type="PROSITE-ProRule" id="PRU01248"/>
    </source>
</evidence>
<dbReference type="Gene3D" id="1.10.443.10">
    <property type="entry name" value="Intergrase catalytic core"/>
    <property type="match status" value="1"/>
</dbReference>
<reference evidence="9" key="1">
    <citation type="submission" date="2017-01" db="EMBL/GenBank/DDBJ databases">
        <authorList>
            <person name="Varghese N."/>
            <person name="Submissions S."/>
        </authorList>
    </citation>
    <scope>NUCLEOTIDE SEQUENCE [LARGE SCALE GENOMIC DNA]</scope>
    <source>
        <strain evidence="9">type strain: HArc-</strain>
    </source>
</reference>
<dbReference type="Gene3D" id="1.10.150.130">
    <property type="match status" value="1"/>
</dbReference>
<accession>A0A1N7GKM1</accession>
<keyword evidence="9" id="KW-1185">Reference proteome</keyword>
<dbReference type="InterPro" id="IPR044068">
    <property type="entry name" value="CB"/>
</dbReference>
<dbReference type="STRING" id="308853.SAMN05421752_1131"/>
<dbReference type="InterPro" id="IPR010998">
    <property type="entry name" value="Integrase_recombinase_N"/>
</dbReference>
<dbReference type="InterPro" id="IPR011010">
    <property type="entry name" value="DNA_brk_join_enz"/>
</dbReference>
<dbReference type="PROSITE" id="PS51900">
    <property type="entry name" value="CB"/>
    <property type="match status" value="1"/>
</dbReference>
<dbReference type="PANTHER" id="PTHR30349">
    <property type="entry name" value="PHAGE INTEGRASE-RELATED"/>
    <property type="match status" value="1"/>
</dbReference>
<dbReference type="GO" id="GO:0003677">
    <property type="term" value="F:DNA binding"/>
    <property type="evidence" value="ECO:0007669"/>
    <property type="project" value="UniProtKB-UniRule"/>
</dbReference>